<sequence>MFFPAQSQIHTFHPLRFILPLLHLLLLGAIVSVTHTVKAQGGREPQKTITLWQTLVFSKEEGTAPVIPPPSELFLLLKELDSILCEGLKELGFTPLASPATEEEIENIEELQKSNQPSAATLSSFDLASDAWLISPRVQIMGADRALLTLLVVSFDQKTWRAVSEEVTLSHLSVRSLYLLRQLIACTENDTPAYAASPPHFTTKLPTSLAPGRTALAVNGSLFGAYVARSLQGESQSIDHRITYPLMALGVGLGLGGSLLIAEEWDIGVGDAWYLSAGAWWGGISGLLLSPHKPTHAWGLGGSLIGLSLTTGVLAYFGRVDEGGATLTHSGAMLGTFLGGLGEYLYQGTTYPFPPTGAGYGAVIGLIIAGVLTQSIQTTPSQVLSMDIGSGVGWIAAAAAISPFLFDISTPENTRIFIGTTLGGMIAGGTLGWLAAGNVEKKADTSSSFNVLPMIDKTEGYTSISQENPTVYGVSVAGVF</sequence>
<organism evidence="2 3">
    <name type="scientific">Pajaroellobacter abortibovis</name>
    <dbReference type="NCBI Taxonomy" id="1882918"/>
    <lineage>
        <taxon>Bacteria</taxon>
        <taxon>Pseudomonadati</taxon>
        <taxon>Myxococcota</taxon>
        <taxon>Polyangia</taxon>
        <taxon>Polyangiales</taxon>
        <taxon>Polyangiaceae</taxon>
    </lineage>
</organism>
<dbReference type="KEGG" id="pabo:BCY86_07050"/>
<dbReference type="OrthoDB" id="5507253at2"/>
<name>A0A1L6MY80_9BACT</name>
<keyword evidence="1" id="KW-0812">Transmembrane</keyword>
<feature type="transmembrane region" description="Helical" evidence="1">
    <location>
        <begin position="388"/>
        <end position="409"/>
    </location>
</feature>
<proteinExistence type="predicted"/>
<evidence type="ECO:0000313" key="2">
    <source>
        <dbReference type="EMBL" id="APS00459.1"/>
    </source>
</evidence>
<feature type="transmembrane region" description="Helical" evidence="1">
    <location>
        <begin position="416"/>
        <end position="436"/>
    </location>
</feature>
<accession>A0A1L6MY80</accession>
<reference evidence="2 3" key="1">
    <citation type="submission" date="2016-08" db="EMBL/GenBank/DDBJ databases">
        <title>Identification and validation of antigenic proteins from Pajaroellobacter abortibovis using de-novo genome sequence assembly and reverse vaccinology.</title>
        <authorList>
            <person name="Welly B.T."/>
            <person name="Miller M.R."/>
            <person name="Stott J.L."/>
            <person name="Blanchard M.T."/>
            <person name="Islas-Trejo A.D."/>
            <person name="O'Rourke S.M."/>
            <person name="Young A.E."/>
            <person name="Medrano J.F."/>
            <person name="Van Eenennaam A.L."/>
        </authorList>
    </citation>
    <scope>NUCLEOTIDE SEQUENCE [LARGE SCALE GENOMIC DNA]</scope>
    <source>
        <strain evidence="2 3">BTF92-0548A/99-0131</strain>
    </source>
</reference>
<evidence type="ECO:0000256" key="1">
    <source>
        <dbReference type="SAM" id="Phobius"/>
    </source>
</evidence>
<dbReference type="Proteomes" id="UP000185544">
    <property type="component" value="Chromosome"/>
</dbReference>
<gene>
    <name evidence="2" type="ORF">BCY86_07050</name>
</gene>
<feature type="transmembrane region" description="Helical" evidence="1">
    <location>
        <begin position="273"/>
        <end position="290"/>
    </location>
</feature>
<feature type="transmembrane region" description="Helical" evidence="1">
    <location>
        <begin position="17"/>
        <end position="37"/>
    </location>
</feature>
<feature type="transmembrane region" description="Helical" evidence="1">
    <location>
        <begin position="297"/>
        <end position="317"/>
    </location>
</feature>
<keyword evidence="1" id="KW-1133">Transmembrane helix</keyword>
<feature type="transmembrane region" description="Helical" evidence="1">
    <location>
        <begin position="242"/>
        <end position="261"/>
    </location>
</feature>
<dbReference type="AlphaFoldDB" id="A0A1L6MY80"/>
<evidence type="ECO:0000313" key="3">
    <source>
        <dbReference type="Proteomes" id="UP000185544"/>
    </source>
</evidence>
<protein>
    <submittedName>
        <fullName evidence="2">Uncharacterized protein</fullName>
    </submittedName>
</protein>
<feature type="transmembrane region" description="Helical" evidence="1">
    <location>
        <begin position="358"/>
        <end position="376"/>
    </location>
</feature>
<dbReference type="RefSeq" id="WP_075277126.1">
    <property type="nucleotide sequence ID" value="NZ_CP016908.1"/>
</dbReference>
<dbReference type="EMBL" id="CP016908">
    <property type="protein sequence ID" value="APS00459.1"/>
    <property type="molecule type" value="Genomic_DNA"/>
</dbReference>
<keyword evidence="3" id="KW-1185">Reference proteome</keyword>
<keyword evidence="1" id="KW-0472">Membrane</keyword>